<accession>A0A317VAA4</accession>
<organism evidence="10 11">
    <name type="scientific">Aspergillus heteromorphus CBS 117.55</name>
    <dbReference type="NCBI Taxonomy" id="1448321"/>
    <lineage>
        <taxon>Eukaryota</taxon>
        <taxon>Fungi</taxon>
        <taxon>Dikarya</taxon>
        <taxon>Ascomycota</taxon>
        <taxon>Pezizomycotina</taxon>
        <taxon>Eurotiomycetes</taxon>
        <taxon>Eurotiomycetidae</taxon>
        <taxon>Eurotiales</taxon>
        <taxon>Aspergillaceae</taxon>
        <taxon>Aspergillus</taxon>
        <taxon>Aspergillus subgen. Circumdati</taxon>
    </lineage>
</organism>
<evidence type="ECO:0000313" key="11">
    <source>
        <dbReference type="Proteomes" id="UP000247233"/>
    </source>
</evidence>
<dbReference type="GO" id="GO:0005506">
    <property type="term" value="F:iron ion binding"/>
    <property type="evidence" value="ECO:0007669"/>
    <property type="project" value="InterPro"/>
</dbReference>
<gene>
    <name evidence="10" type="ORF">BO70DRAFT_343308</name>
</gene>
<evidence type="ECO:0000256" key="2">
    <source>
        <dbReference type="ARBA" id="ARBA00010617"/>
    </source>
</evidence>
<dbReference type="EMBL" id="MSFL01000029">
    <property type="protein sequence ID" value="PWY71015.1"/>
    <property type="molecule type" value="Genomic_DNA"/>
</dbReference>
<keyword evidence="5 9" id="KW-0560">Oxidoreductase</keyword>
<keyword evidence="11" id="KW-1185">Reference proteome</keyword>
<evidence type="ECO:0000256" key="6">
    <source>
        <dbReference type="ARBA" id="ARBA00023004"/>
    </source>
</evidence>
<dbReference type="Proteomes" id="UP000247233">
    <property type="component" value="Unassembled WGS sequence"/>
</dbReference>
<keyword evidence="6 8" id="KW-0408">Iron</keyword>
<dbReference type="PANTHER" id="PTHR24305:SF232">
    <property type="entry name" value="P450, PUTATIVE (EUROFUNG)-RELATED"/>
    <property type="match status" value="1"/>
</dbReference>
<dbReference type="RefSeq" id="XP_025396117.1">
    <property type="nucleotide sequence ID" value="XM_025541414.1"/>
</dbReference>
<evidence type="ECO:0000256" key="5">
    <source>
        <dbReference type="ARBA" id="ARBA00023002"/>
    </source>
</evidence>
<reference evidence="10 11" key="1">
    <citation type="submission" date="2016-12" db="EMBL/GenBank/DDBJ databases">
        <title>The genomes of Aspergillus section Nigri reveals drivers in fungal speciation.</title>
        <authorList>
            <consortium name="DOE Joint Genome Institute"/>
            <person name="Vesth T.C."/>
            <person name="Nybo J."/>
            <person name="Theobald S."/>
            <person name="Brandl J."/>
            <person name="Frisvad J.C."/>
            <person name="Nielsen K.F."/>
            <person name="Lyhne E.K."/>
            <person name="Kogle M.E."/>
            <person name="Kuo A."/>
            <person name="Riley R."/>
            <person name="Clum A."/>
            <person name="Nolan M."/>
            <person name="Lipzen A."/>
            <person name="Salamov A."/>
            <person name="Henrissat B."/>
            <person name="Wiebenga A."/>
            <person name="De Vries R.P."/>
            <person name="Grigoriev I.V."/>
            <person name="Mortensen U.H."/>
            <person name="Andersen M.R."/>
            <person name="Baker S.E."/>
        </authorList>
    </citation>
    <scope>NUCLEOTIDE SEQUENCE [LARGE SCALE GENOMIC DNA]</scope>
    <source>
        <strain evidence="10 11">CBS 117.55</strain>
    </source>
</reference>
<evidence type="ECO:0000256" key="1">
    <source>
        <dbReference type="ARBA" id="ARBA00001971"/>
    </source>
</evidence>
<comment type="similarity">
    <text evidence="2 9">Belongs to the cytochrome P450 family.</text>
</comment>
<dbReference type="SUPFAM" id="SSF48264">
    <property type="entry name" value="Cytochrome P450"/>
    <property type="match status" value="1"/>
</dbReference>
<dbReference type="VEuPathDB" id="FungiDB:BO70DRAFT_343308"/>
<evidence type="ECO:0000256" key="9">
    <source>
        <dbReference type="RuleBase" id="RU000461"/>
    </source>
</evidence>
<dbReference type="PRINTS" id="PR00385">
    <property type="entry name" value="P450"/>
</dbReference>
<keyword evidence="7 9" id="KW-0503">Monooxygenase</keyword>
<dbReference type="Gene3D" id="1.10.630.10">
    <property type="entry name" value="Cytochrome P450"/>
    <property type="match status" value="1"/>
</dbReference>
<evidence type="ECO:0000256" key="8">
    <source>
        <dbReference type="PIRSR" id="PIRSR602401-1"/>
    </source>
</evidence>
<dbReference type="PRINTS" id="PR00463">
    <property type="entry name" value="EP450I"/>
</dbReference>
<dbReference type="OrthoDB" id="3934656at2759"/>
<dbReference type="GO" id="GO:0016705">
    <property type="term" value="F:oxidoreductase activity, acting on paired donors, with incorporation or reduction of molecular oxygen"/>
    <property type="evidence" value="ECO:0007669"/>
    <property type="project" value="InterPro"/>
</dbReference>
<protein>
    <submittedName>
        <fullName evidence="10">Cytochrome P450</fullName>
    </submittedName>
</protein>
<dbReference type="GO" id="GO:0020037">
    <property type="term" value="F:heme binding"/>
    <property type="evidence" value="ECO:0007669"/>
    <property type="project" value="InterPro"/>
</dbReference>
<dbReference type="AlphaFoldDB" id="A0A317VAA4"/>
<dbReference type="InterPro" id="IPR050121">
    <property type="entry name" value="Cytochrome_P450_monoxygenase"/>
</dbReference>
<dbReference type="GO" id="GO:0004497">
    <property type="term" value="F:monooxygenase activity"/>
    <property type="evidence" value="ECO:0007669"/>
    <property type="project" value="UniProtKB-KW"/>
</dbReference>
<dbReference type="PROSITE" id="PS00086">
    <property type="entry name" value="CYTOCHROME_P450"/>
    <property type="match status" value="1"/>
</dbReference>
<evidence type="ECO:0000256" key="3">
    <source>
        <dbReference type="ARBA" id="ARBA00022617"/>
    </source>
</evidence>
<keyword evidence="4 8" id="KW-0479">Metal-binding</keyword>
<dbReference type="PANTHER" id="PTHR24305">
    <property type="entry name" value="CYTOCHROME P450"/>
    <property type="match status" value="1"/>
</dbReference>
<keyword evidence="3 8" id="KW-0349">Heme</keyword>
<dbReference type="STRING" id="1448321.A0A317VAA4"/>
<evidence type="ECO:0000256" key="4">
    <source>
        <dbReference type="ARBA" id="ARBA00022723"/>
    </source>
</evidence>
<dbReference type="Pfam" id="PF00067">
    <property type="entry name" value="p450"/>
    <property type="match status" value="1"/>
</dbReference>
<name>A0A317VAA4_9EURO</name>
<comment type="caution">
    <text evidence="10">The sequence shown here is derived from an EMBL/GenBank/DDBJ whole genome shotgun (WGS) entry which is preliminary data.</text>
</comment>
<feature type="binding site" description="axial binding residue" evidence="8">
    <location>
        <position position="447"/>
    </location>
    <ligand>
        <name>heme</name>
        <dbReference type="ChEBI" id="CHEBI:30413"/>
    </ligand>
    <ligandPart>
        <name>Fe</name>
        <dbReference type="ChEBI" id="CHEBI:18248"/>
    </ligandPart>
</feature>
<dbReference type="InterPro" id="IPR036396">
    <property type="entry name" value="Cyt_P450_sf"/>
</dbReference>
<evidence type="ECO:0000256" key="7">
    <source>
        <dbReference type="ARBA" id="ARBA00023033"/>
    </source>
</evidence>
<evidence type="ECO:0000313" key="10">
    <source>
        <dbReference type="EMBL" id="PWY71015.1"/>
    </source>
</evidence>
<dbReference type="CDD" id="cd11060">
    <property type="entry name" value="CYP57A1-like"/>
    <property type="match status" value="1"/>
</dbReference>
<dbReference type="GeneID" id="37063651"/>
<dbReference type="InterPro" id="IPR002401">
    <property type="entry name" value="Cyt_P450_E_grp-I"/>
</dbReference>
<comment type="cofactor">
    <cofactor evidence="1 8">
        <name>heme</name>
        <dbReference type="ChEBI" id="CHEBI:30413"/>
    </cofactor>
</comment>
<sequence length="503" mass="56785">MVLTSLAVLWPGLTDQSSYLLLAALIATTATFLLHFLDPLSSIPGPFWARWSPLWMINHSLNGDMHRTMIHLHDKHGALVRTGPKEVSTSDPSAIQEIYGSCVGSKFMKSDWYSVWQGRRKFDLFPERDAKVHGSQRRFVNSIYSMSGLRELEPYLDDVLRVLLDRLGEVDGKRIDMSYWAQLFAFDVIGELTFSKRFGFLDTANDKGTFAQIESALQSAAWIGQVPWLYWVHDWLAPWIGNHLGITNRNGILRQIAAKEVEQRKTRDGAHRDILEKLMKVHRKTPEQFDGTAVLSMASSNIFAGSDTTAISIGAILYYLCKYPDFKARLVDEILAEAKEGSIERGLVPWEVARKMPYLQACIHEGLRCHPAVGMSMPRVVPAEGITVDGKYLPGGTVIGANPWVVHRNKQVFGDDADTFRPDRWLEDDANVKERFFLAFGAGSRTCLGKSLSLIEISKLLPCLLLENDMEFADPSADIVESCWWFVKIQGLFLRLTRREGFS</sequence>
<proteinExistence type="inferred from homology"/>
<dbReference type="InterPro" id="IPR017972">
    <property type="entry name" value="Cyt_P450_CS"/>
</dbReference>
<dbReference type="InterPro" id="IPR001128">
    <property type="entry name" value="Cyt_P450"/>
</dbReference>
<dbReference type="FunFam" id="1.10.630.10:FF:000050">
    <property type="entry name" value="Cytochrome P450 monooxygenase"/>
    <property type="match status" value="1"/>
</dbReference>